<evidence type="ECO:0000256" key="1">
    <source>
        <dbReference type="PROSITE-ProRule" id="PRU00339"/>
    </source>
</evidence>
<dbReference type="PROSITE" id="PS50005">
    <property type="entry name" value="TPR"/>
    <property type="match status" value="1"/>
</dbReference>
<evidence type="ECO:0000313" key="2">
    <source>
        <dbReference type="EMBL" id="SMF79228.1"/>
    </source>
</evidence>
<dbReference type="SUPFAM" id="SSF48452">
    <property type="entry name" value="TPR-like"/>
    <property type="match status" value="1"/>
</dbReference>
<dbReference type="STRING" id="1513793.SAMN06296036_13342"/>
<dbReference type="Proteomes" id="UP000192907">
    <property type="component" value="Unassembled WGS sequence"/>
</dbReference>
<reference evidence="3" key="1">
    <citation type="submission" date="2017-04" db="EMBL/GenBank/DDBJ databases">
        <authorList>
            <person name="Varghese N."/>
            <person name="Submissions S."/>
        </authorList>
    </citation>
    <scope>NUCLEOTIDE SEQUENCE [LARGE SCALE GENOMIC DNA]</scope>
    <source>
        <strain evidence="3">RKEM611</strain>
    </source>
</reference>
<protein>
    <submittedName>
        <fullName evidence="2">Uncharacterized protein</fullName>
    </submittedName>
</protein>
<sequence>MQQWFQFPMGPTTRKYIGISDQQYKGDSEGHREADAAGFQSDLLAFIPDRRPDTILDHVDLIEELTNMGMSQAAVSLYESHSFPEATENFRAMLAIGSAYMMESDLEQAELALRKAQELEPSESSPYVNLASLFYAQHKDQDALVWAKAGLSAEPNHHRLWETIASVFISSDQPSAGEKVRDLAEEHNSYAGLSLAAHLIAPDDPLFKAQLLELPFESGIRDEEYLVEYTAALGLAQQFEKIPNIMWQLERVEGKKASWKIKSHVAQAFFALDQEDEAKEIIGQLEKNSDTPQGILQDLKQTYDQQFTAP</sequence>
<gene>
    <name evidence="2" type="ORF">SAMN06296036_13342</name>
</gene>
<dbReference type="Gene3D" id="1.25.40.10">
    <property type="entry name" value="Tetratricopeptide repeat domain"/>
    <property type="match status" value="1"/>
</dbReference>
<dbReference type="AlphaFoldDB" id="A0A1Y6CNL7"/>
<dbReference type="InterPro" id="IPR011990">
    <property type="entry name" value="TPR-like_helical_dom_sf"/>
</dbReference>
<dbReference type="InterPro" id="IPR019734">
    <property type="entry name" value="TPR_rpt"/>
</dbReference>
<accession>A0A1Y6CNL7</accession>
<name>A0A1Y6CNL7_9BACT</name>
<dbReference type="EMBL" id="FWZT01000033">
    <property type="protein sequence ID" value="SMF79228.1"/>
    <property type="molecule type" value="Genomic_DNA"/>
</dbReference>
<feature type="repeat" description="TPR" evidence="1">
    <location>
        <begin position="90"/>
        <end position="123"/>
    </location>
</feature>
<organism evidence="2 3">
    <name type="scientific">Pseudobacteriovorax antillogorgiicola</name>
    <dbReference type="NCBI Taxonomy" id="1513793"/>
    <lineage>
        <taxon>Bacteria</taxon>
        <taxon>Pseudomonadati</taxon>
        <taxon>Bdellovibrionota</taxon>
        <taxon>Oligoflexia</taxon>
        <taxon>Oligoflexales</taxon>
        <taxon>Pseudobacteriovoracaceae</taxon>
        <taxon>Pseudobacteriovorax</taxon>
    </lineage>
</organism>
<keyword evidence="3" id="KW-1185">Reference proteome</keyword>
<dbReference type="RefSeq" id="WP_132325496.1">
    <property type="nucleotide sequence ID" value="NZ_FWZT01000033.1"/>
</dbReference>
<dbReference type="SMART" id="SM00028">
    <property type="entry name" value="TPR"/>
    <property type="match status" value="2"/>
</dbReference>
<evidence type="ECO:0000313" key="3">
    <source>
        <dbReference type="Proteomes" id="UP000192907"/>
    </source>
</evidence>
<keyword evidence="1" id="KW-0802">TPR repeat</keyword>
<proteinExistence type="predicted"/>
<dbReference type="OrthoDB" id="6193797at2"/>